<dbReference type="InterPro" id="IPR000524">
    <property type="entry name" value="Tscrpt_reg_HTH_GntR"/>
</dbReference>
<dbReference type="Pfam" id="PF00392">
    <property type="entry name" value="GntR"/>
    <property type="match status" value="1"/>
</dbReference>
<dbReference type="InterPro" id="IPR011711">
    <property type="entry name" value="GntR_C"/>
</dbReference>
<dbReference type="Gene3D" id="1.10.10.10">
    <property type="entry name" value="Winged helix-like DNA-binding domain superfamily/Winged helix DNA-binding domain"/>
    <property type="match status" value="1"/>
</dbReference>
<dbReference type="SMART" id="SM00895">
    <property type="entry name" value="FCD"/>
    <property type="match status" value="1"/>
</dbReference>
<accession>A0A1B2EQV0</accession>
<keyword evidence="2" id="KW-0238">DNA-binding</keyword>
<organism evidence="5">
    <name type="scientific">Microvirga ossetica</name>
    <dbReference type="NCBI Taxonomy" id="1882682"/>
    <lineage>
        <taxon>Bacteria</taxon>
        <taxon>Pseudomonadati</taxon>
        <taxon>Pseudomonadota</taxon>
        <taxon>Alphaproteobacteria</taxon>
        <taxon>Hyphomicrobiales</taxon>
        <taxon>Methylobacteriaceae</taxon>
        <taxon>Microvirga</taxon>
    </lineage>
</organism>
<keyword evidence="3" id="KW-0804">Transcription</keyword>
<dbReference type="OrthoDB" id="9028214at2"/>
<evidence type="ECO:0000256" key="3">
    <source>
        <dbReference type="ARBA" id="ARBA00023163"/>
    </source>
</evidence>
<dbReference type="SMART" id="SM00345">
    <property type="entry name" value="HTH_GNTR"/>
    <property type="match status" value="1"/>
</dbReference>
<dbReference type="GO" id="GO:0003700">
    <property type="term" value="F:DNA-binding transcription factor activity"/>
    <property type="evidence" value="ECO:0007669"/>
    <property type="project" value="InterPro"/>
</dbReference>
<dbReference type="Pfam" id="PF07729">
    <property type="entry name" value="FCD"/>
    <property type="match status" value="1"/>
</dbReference>
<evidence type="ECO:0000256" key="2">
    <source>
        <dbReference type="ARBA" id="ARBA00023125"/>
    </source>
</evidence>
<dbReference type="EMBL" id="CP016617">
    <property type="protein sequence ID" value="ANY82339.1"/>
    <property type="molecule type" value="Genomic_DNA"/>
</dbReference>
<dbReference type="SUPFAM" id="SSF46785">
    <property type="entry name" value="Winged helix' DNA-binding domain"/>
    <property type="match status" value="1"/>
</dbReference>
<dbReference type="CDD" id="cd07377">
    <property type="entry name" value="WHTH_GntR"/>
    <property type="match status" value="1"/>
</dbReference>
<reference evidence="5" key="1">
    <citation type="submission" date="2016-07" db="EMBL/GenBank/DDBJ databases">
        <title>Microvirga ossetica sp. nov. a new species of rhizobia isolated from root nodules of the legume species Vicia alpestris Steven originated from North Ossetia region in the Caucasus.</title>
        <authorList>
            <person name="Safronova V.I."/>
            <person name="Kuznetsova I.G."/>
            <person name="Sazanova A.L."/>
            <person name="Belimov A."/>
            <person name="Andronov E."/>
            <person name="Osledkin Y.S."/>
            <person name="Onishchuk O.P."/>
            <person name="Kurchak O.N."/>
            <person name="Shaposhnikov A.I."/>
            <person name="Willems A."/>
            <person name="Tikhonovich I.A."/>
        </authorList>
    </citation>
    <scope>NUCLEOTIDE SEQUENCE [LARGE SCALE GENOMIC DNA]</scope>
    <source>
        <strain evidence="5">V5/3M</strain>
        <plasmid evidence="5">unnamed1</plasmid>
    </source>
</reference>
<dbReference type="AlphaFoldDB" id="A0A1B2EQV0"/>
<dbReference type="PANTHER" id="PTHR43537:SF51">
    <property type="entry name" value="HTH-TYPE TRANSCRIPTIONAL REGULATOR LGOR-RELATED"/>
    <property type="match status" value="1"/>
</dbReference>
<dbReference type="PROSITE" id="PS50949">
    <property type="entry name" value="HTH_GNTR"/>
    <property type="match status" value="1"/>
</dbReference>
<dbReference type="InterPro" id="IPR036390">
    <property type="entry name" value="WH_DNA-bd_sf"/>
</dbReference>
<dbReference type="InterPro" id="IPR036388">
    <property type="entry name" value="WH-like_DNA-bd_sf"/>
</dbReference>
<evidence type="ECO:0000259" key="4">
    <source>
        <dbReference type="PROSITE" id="PS50949"/>
    </source>
</evidence>
<keyword evidence="1" id="KW-0805">Transcription regulation</keyword>
<protein>
    <recommendedName>
        <fullName evidence="4">HTH gntR-type domain-containing protein</fullName>
    </recommendedName>
</protein>
<dbReference type="KEGG" id="moc:BB934_28925"/>
<dbReference type="InterPro" id="IPR008920">
    <property type="entry name" value="TF_FadR/GntR_C"/>
</dbReference>
<gene>
    <name evidence="5" type="ORF">BB934_28925</name>
</gene>
<sequence>MQAPDKNSKYTFLSRLEHRPRGSTLEQVEQSLRTSIISLDFAPGELIDKRAVCARLGVSMFPVSEALARLAVEGLVEVLPQRGTRVTRIHLRAIREFMLIRQALEELVAATAALHLPPSGLDVLRSNLKAQEQAVARMDPSGFHNLDLDFHNTLVEALELPRIAAIIEVSRANIDRARRLLSSPRRHMATLIEHREVLYALEARDAEAARRAMKTHLEAVMEELERVSSQNPKIFTPE</sequence>
<proteinExistence type="predicted"/>
<name>A0A1B2EQV0_9HYPH</name>
<keyword evidence="5" id="KW-0614">Plasmid</keyword>
<dbReference type="Gene3D" id="1.20.120.530">
    <property type="entry name" value="GntR ligand-binding domain-like"/>
    <property type="match status" value="1"/>
</dbReference>
<feature type="domain" description="HTH gntR-type" evidence="4">
    <location>
        <begin position="22"/>
        <end position="89"/>
    </location>
</feature>
<evidence type="ECO:0000313" key="5">
    <source>
        <dbReference type="EMBL" id="ANY82339.1"/>
    </source>
</evidence>
<evidence type="ECO:0000256" key="1">
    <source>
        <dbReference type="ARBA" id="ARBA00023015"/>
    </source>
</evidence>
<dbReference type="GO" id="GO:0003677">
    <property type="term" value="F:DNA binding"/>
    <property type="evidence" value="ECO:0007669"/>
    <property type="project" value="UniProtKB-KW"/>
</dbReference>
<dbReference type="SUPFAM" id="SSF48008">
    <property type="entry name" value="GntR ligand-binding domain-like"/>
    <property type="match status" value="1"/>
</dbReference>
<dbReference type="PANTHER" id="PTHR43537">
    <property type="entry name" value="TRANSCRIPTIONAL REGULATOR, GNTR FAMILY"/>
    <property type="match status" value="1"/>
</dbReference>
<geneLocation type="plasmid" evidence="5">
    <name>unnamed1</name>
</geneLocation>